<dbReference type="GO" id="GO:0005096">
    <property type="term" value="F:GTPase activator activity"/>
    <property type="evidence" value="ECO:0007669"/>
    <property type="project" value="TreeGrafter"/>
</dbReference>
<dbReference type="SUPFAM" id="SSF48350">
    <property type="entry name" value="GTPase activation domain, GAP"/>
    <property type="match status" value="1"/>
</dbReference>
<keyword evidence="3" id="KW-0112">Calmodulin-binding</keyword>
<dbReference type="SUPFAM" id="SSF47576">
    <property type="entry name" value="Calponin-homology domain, CH-domain"/>
    <property type="match status" value="1"/>
</dbReference>
<evidence type="ECO:0000256" key="3">
    <source>
        <dbReference type="ARBA" id="ARBA00022860"/>
    </source>
</evidence>
<dbReference type="PROSITE" id="PS50096">
    <property type="entry name" value="IQ"/>
    <property type="match status" value="1"/>
</dbReference>
<reference evidence="6 7" key="1">
    <citation type="submission" date="2020-04" db="EMBL/GenBank/DDBJ databases">
        <authorList>
            <person name="Alioto T."/>
            <person name="Alioto T."/>
            <person name="Gomez Garrido J."/>
        </authorList>
    </citation>
    <scope>NUCLEOTIDE SEQUENCE [LARGE SCALE GENOMIC DNA]</scope>
</reference>
<dbReference type="PROSITE" id="PS50021">
    <property type="entry name" value="CH"/>
    <property type="match status" value="1"/>
</dbReference>
<dbReference type="SUPFAM" id="SSF143885">
    <property type="entry name" value="RGC domain-like"/>
    <property type="match status" value="1"/>
</dbReference>
<dbReference type="OrthoDB" id="775356at2759"/>
<feature type="domain" description="Ras-GAP" evidence="4">
    <location>
        <begin position="978"/>
        <end position="1211"/>
    </location>
</feature>
<protein>
    <recommendedName>
        <fullName evidence="8">Ras-GAP domain-containing protein</fullName>
    </recommendedName>
</protein>
<evidence type="ECO:0000259" key="5">
    <source>
        <dbReference type="PROSITE" id="PS50021"/>
    </source>
</evidence>
<dbReference type="PANTHER" id="PTHR14149:SF14">
    <property type="entry name" value="CALPONIN-HOMOLOGY (CH) DOMAIN-CONTAINING PROTEIN"/>
    <property type="match status" value="1"/>
</dbReference>
<evidence type="ECO:0000313" key="7">
    <source>
        <dbReference type="Proteomes" id="UP000494165"/>
    </source>
</evidence>
<dbReference type="FunFam" id="1.10.418.10:FF:000013">
    <property type="entry name" value="IQ motif containing GTPase activating protein 1"/>
    <property type="match status" value="1"/>
</dbReference>
<dbReference type="GO" id="GO:0005938">
    <property type="term" value="C:cell cortex"/>
    <property type="evidence" value="ECO:0007669"/>
    <property type="project" value="TreeGrafter"/>
</dbReference>
<organism evidence="6 7">
    <name type="scientific">Cloeon dipterum</name>
    <dbReference type="NCBI Taxonomy" id="197152"/>
    <lineage>
        <taxon>Eukaryota</taxon>
        <taxon>Metazoa</taxon>
        <taxon>Ecdysozoa</taxon>
        <taxon>Arthropoda</taxon>
        <taxon>Hexapoda</taxon>
        <taxon>Insecta</taxon>
        <taxon>Pterygota</taxon>
        <taxon>Palaeoptera</taxon>
        <taxon>Ephemeroptera</taxon>
        <taxon>Pisciforma</taxon>
        <taxon>Baetidae</taxon>
        <taxon>Cloeon</taxon>
    </lineage>
</organism>
<dbReference type="GO" id="GO:0051015">
    <property type="term" value="F:actin filament binding"/>
    <property type="evidence" value="ECO:0007669"/>
    <property type="project" value="TreeGrafter"/>
</dbReference>
<accession>A0A8S1CEV6</accession>
<dbReference type="InterPro" id="IPR000048">
    <property type="entry name" value="IQ_motif_EF-hand-BS"/>
</dbReference>
<keyword evidence="2" id="KW-0677">Repeat</keyword>
<dbReference type="SMART" id="SM00033">
    <property type="entry name" value="CH"/>
    <property type="match status" value="1"/>
</dbReference>
<evidence type="ECO:0000313" key="6">
    <source>
        <dbReference type="EMBL" id="CAB3368079.1"/>
    </source>
</evidence>
<dbReference type="Pfam" id="PF00616">
    <property type="entry name" value="RasGAP"/>
    <property type="match status" value="1"/>
</dbReference>
<sequence length="1621" mass="184360">MSFIGHVKVCRIIFDSKAKYFSGVVRPNIDKYESMDEVRLRDIAYQYLCHLEECKKWLECVLQITLPPSTELEENLRNGVVLAKLGHLIAPEVVSIDKIYDSEQSRYERFGLQFRHTDNINKWIASLTAVKLPKTFFPETTDVYDKKNMPRVIYCIHALSTHLFRLGKTPAMSDMYGKVLFTDDEINLMKQELMKVGVQMPLFQKIGGLLSNEIPVDKVALHAAIIAINEALDRESPEAVLTALKLPAARLYSIEDNNIIRYWRAMSSAKQAKIEAAHNKSLSDSYTADAYDELLTQAEIQGFINTQNVAVAWIAVMKAVEEKDEAALFSALRAEPLSLKAVQENCVSNYMEELRQQVENNSIQELPPDVLRSRQVLQNVITAGNKIALQEAISLSGMWRINKALRVGSHADTLRELQDPELAMRNVIPEAARLYHEEMKNDRNDLRRDLTMKEIQGCVKLLSKIAKVTFAVDENNTTEMWTALKDLGDIFSLDEYFIDEYWNKLYETRQKKLMEKASCPILTFFDIDDCVNKVHEKIDMQNQLVAALQKLNRAVRKTNQHEVYGALNLLSSEIGIPAEEKNSRLYLRILQAVSEEESRETPELWLSDAALAMKTAASESKEAEFACASLIKIHLAMKDRDEKGLISALLSAPFRQNLKIFAEYSNEYMTFFINCYKQKVAKKYTGTCVVYVTSKNHKAYINLTSNSFDWNPPESLENSPYLSPKEIGKLVEMLNNELSAPSDYESEKSISPDLFQAHLTQSIVQIQRWWRAVLGKRILQERIAAKRCKPVELDLTFYERHEREIVLIQSAWRGHQTRKMFLQLVHNPNPSLSIVRRFVSVLAPNDREFHKENEIQLLKAKIAKAVRHNQTLSHQLEDMDVKIGLLVQNRISLHDVQAHRSQMNDLAGGPRATLTEQTSAGSSSNTLCGKGLKSLTKEGRHLLEGYQNLFYLLQTRPHYLSKLLFCLPHSKSMHFLQDVIFSLFNFGSSKRDEYLLLKLLKTALEEEIRCKFKEPIDILKVYPQVLKIAVNFSRQHSGQNALREILGCLVQRVVSDKNTVFETNPIEIYNNWINKMEMTTGTASEMPRNVTAAEALSHEEVQSRLQKGISCLQEMVGLFLERICSSREQLPYSLLHTARTLHNTLAERFPGFPEKDLLKVIGNVVYYHFINAAIVAPDAYDVVTLPADKTLTSDQRSNLASIAKILQYAASKKGFGDESSHLKVLNPFIIQCHEKFKRFLTSCCQVEDLEEHFGVHAYSEATMIVKPTILISLQELWDTHQLVLQYEDDIAPKHSDPLHTILEGLGPLIAVRKLLGGTSTASLLPKGDINLTLSNSKLEILTAQFSMDKGDTNQSQLFIIAKELLVALLPFLSGANLSEALDAEELPGQNEQFLDQQRSATSQQNSSNNSHLHLSKRRLQLWLGKLEQQGLVSSENHFQDMLTAVAKDICNRGQYCQARRKELSLLKTAIQSLEEKTLWYQKQVEFYNKYIETCLASMDSGKRRVHQLRLSGQHPGKAKTQKVLKYSAAQLHAKGVLQQMQGLTQSQFKSVQFEISATESVGVFHVKGCFMGIPMDSVEIDIQDLLQLQYEGRAIMDMFGKAKVNVNLLLYLLNKKFYGKS</sequence>
<dbReference type="CDD" id="cd23767">
    <property type="entry name" value="IQCD"/>
    <property type="match status" value="1"/>
</dbReference>
<dbReference type="Gene3D" id="1.10.506.10">
    <property type="entry name" value="GTPase Activation - p120gap, domain 1"/>
    <property type="match status" value="1"/>
</dbReference>
<dbReference type="Pfam" id="PF03836">
    <property type="entry name" value="RasGAP_C"/>
    <property type="match status" value="1"/>
</dbReference>
<gene>
    <name evidence="6" type="ORF">CLODIP_2_CD08124</name>
</gene>
<keyword evidence="7" id="KW-1185">Reference proteome</keyword>
<evidence type="ECO:0008006" key="8">
    <source>
        <dbReference type="Google" id="ProtNLM"/>
    </source>
</evidence>
<evidence type="ECO:0000259" key="4">
    <source>
        <dbReference type="PROSITE" id="PS50018"/>
    </source>
</evidence>
<keyword evidence="1" id="KW-0597">Phosphoprotein</keyword>
<dbReference type="SMART" id="SM00015">
    <property type="entry name" value="IQ"/>
    <property type="match status" value="2"/>
</dbReference>
<dbReference type="SMART" id="SM00323">
    <property type="entry name" value="RasGAP"/>
    <property type="match status" value="1"/>
</dbReference>
<dbReference type="GO" id="GO:0005516">
    <property type="term" value="F:calmodulin binding"/>
    <property type="evidence" value="ECO:0007669"/>
    <property type="project" value="UniProtKB-KW"/>
</dbReference>
<dbReference type="PROSITE" id="PS50018">
    <property type="entry name" value="RAS_GTPASE_ACTIV_2"/>
    <property type="match status" value="1"/>
</dbReference>
<dbReference type="Pfam" id="PF00307">
    <property type="entry name" value="CH"/>
    <property type="match status" value="1"/>
</dbReference>
<dbReference type="InterPro" id="IPR000593">
    <property type="entry name" value="RasGAP_C"/>
</dbReference>
<evidence type="ECO:0000256" key="1">
    <source>
        <dbReference type="ARBA" id="ARBA00022553"/>
    </source>
</evidence>
<dbReference type="Proteomes" id="UP000494165">
    <property type="component" value="Unassembled WGS sequence"/>
</dbReference>
<dbReference type="FunFam" id="1.10.506.10:FF:000004">
    <property type="entry name" value="IQ motif containing GTPase activating protein 1"/>
    <property type="match status" value="1"/>
</dbReference>
<feature type="domain" description="Calponin-homology (CH)" evidence="5">
    <location>
        <begin position="48"/>
        <end position="163"/>
    </location>
</feature>
<dbReference type="Gene3D" id="1.20.5.190">
    <property type="match status" value="1"/>
</dbReference>
<dbReference type="Gene3D" id="1.10.418.10">
    <property type="entry name" value="Calponin-like domain"/>
    <property type="match status" value="1"/>
</dbReference>
<comment type="caution">
    <text evidence="6">The sequence shown here is derived from an EMBL/GenBank/DDBJ whole genome shotgun (WGS) entry which is preliminary data.</text>
</comment>
<dbReference type="InterPro" id="IPR008936">
    <property type="entry name" value="Rho_GTPase_activation_prot"/>
</dbReference>
<dbReference type="PANTHER" id="PTHR14149">
    <property type="entry name" value="RAS GTPASE-ACTIVATING PROTEIN WITH IQ MOTIF"/>
    <property type="match status" value="1"/>
</dbReference>
<dbReference type="InterPro" id="IPR001936">
    <property type="entry name" value="RasGAP_dom"/>
</dbReference>
<name>A0A8S1CEV6_9INSE</name>
<dbReference type="InterPro" id="IPR036872">
    <property type="entry name" value="CH_dom_sf"/>
</dbReference>
<dbReference type="Pfam" id="PF00612">
    <property type="entry name" value="IQ"/>
    <property type="match status" value="1"/>
</dbReference>
<dbReference type="InterPro" id="IPR001715">
    <property type="entry name" value="CH_dom"/>
</dbReference>
<evidence type="ECO:0000256" key="2">
    <source>
        <dbReference type="ARBA" id="ARBA00022737"/>
    </source>
</evidence>
<dbReference type="EMBL" id="CADEPI010000036">
    <property type="protein sequence ID" value="CAB3368079.1"/>
    <property type="molecule type" value="Genomic_DNA"/>
</dbReference>
<dbReference type="GO" id="GO:1903479">
    <property type="term" value="P:mitotic actomyosin contractile ring assembly actin filament organization"/>
    <property type="evidence" value="ECO:0007669"/>
    <property type="project" value="TreeGrafter"/>
</dbReference>
<proteinExistence type="predicted"/>